<keyword evidence="3" id="KW-1185">Reference proteome</keyword>
<dbReference type="OrthoDB" id="192739at2"/>
<gene>
    <name evidence="2" type="ORF">SAMN04488692_12228</name>
</gene>
<dbReference type="STRING" id="321763.SAMN04488692_12228"/>
<evidence type="ECO:0000256" key="1">
    <source>
        <dbReference type="SAM" id="MobiDB-lite"/>
    </source>
</evidence>
<accession>A0A1G9RJB9</accession>
<feature type="compositionally biased region" description="Basic and acidic residues" evidence="1">
    <location>
        <begin position="1"/>
        <end position="10"/>
    </location>
</feature>
<evidence type="ECO:0000313" key="2">
    <source>
        <dbReference type="EMBL" id="SDM23402.1"/>
    </source>
</evidence>
<dbReference type="SUPFAM" id="SSF54593">
    <property type="entry name" value="Glyoxalase/Bleomycin resistance protein/Dihydroxybiphenyl dioxygenase"/>
    <property type="match status" value="1"/>
</dbReference>
<dbReference type="Proteomes" id="UP000199476">
    <property type="component" value="Unassembled WGS sequence"/>
</dbReference>
<proteinExistence type="predicted"/>
<dbReference type="Gene3D" id="3.10.180.10">
    <property type="entry name" value="2,3-Dihydroxybiphenyl 1,2-Dioxygenase, domain 1"/>
    <property type="match status" value="1"/>
</dbReference>
<dbReference type="RefSeq" id="WP_089761468.1">
    <property type="nucleotide sequence ID" value="NZ_FNGO01000022.1"/>
</dbReference>
<organism evidence="2 3">
    <name type="scientific">Halarsenatibacter silvermanii</name>
    <dbReference type="NCBI Taxonomy" id="321763"/>
    <lineage>
        <taxon>Bacteria</taxon>
        <taxon>Bacillati</taxon>
        <taxon>Bacillota</taxon>
        <taxon>Clostridia</taxon>
        <taxon>Halanaerobiales</taxon>
        <taxon>Halarsenatibacteraceae</taxon>
        <taxon>Halarsenatibacter</taxon>
    </lineage>
</organism>
<dbReference type="EMBL" id="FNGO01000022">
    <property type="protein sequence ID" value="SDM23402.1"/>
    <property type="molecule type" value="Genomic_DNA"/>
</dbReference>
<protein>
    <submittedName>
        <fullName evidence="2">Lactoylglutathione lyase</fullName>
    </submittedName>
</protein>
<feature type="region of interest" description="Disordered" evidence="1">
    <location>
        <begin position="1"/>
        <end position="21"/>
    </location>
</feature>
<dbReference type="AlphaFoldDB" id="A0A1G9RJB9"/>
<sequence length="83" mass="9264">MGRGDTKLEPVDEFDSDSVEPGGELSLGFEVDALSDCMEFQEVVGIEKKSPIQPNPHIKFVFIEDSDGYAVQFVEMDEEFMGE</sequence>
<dbReference type="InterPro" id="IPR029068">
    <property type="entry name" value="Glyas_Bleomycin-R_OHBP_Dase"/>
</dbReference>
<name>A0A1G9RJB9_9FIRM</name>
<evidence type="ECO:0000313" key="3">
    <source>
        <dbReference type="Proteomes" id="UP000199476"/>
    </source>
</evidence>
<reference evidence="2 3" key="1">
    <citation type="submission" date="2016-10" db="EMBL/GenBank/DDBJ databases">
        <authorList>
            <person name="de Groot N.N."/>
        </authorList>
    </citation>
    <scope>NUCLEOTIDE SEQUENCE [LARGE SCALE GENOMIC DNA]</scope>
    <source>
        <strain evidence="2 3">SLAS-1</strain>
    </source>
</reference>
<keyword evidence="2" id="KW-0456">Lyase</keyword>
<dbReference type="GO" id="GO:0016829">
    <property type="term" value="F:lyase activity"/>
    <property type="evidence" value="ECO:0007669"/>
    <property type="project" value="UniProtKB-KW"/>
</dbReference>